<accession>A0ABN7S8X9</accession>
<evidence type="ECO:0000313" key="2">
    <source>
        <dbReference type="Proteomes" id="UP001158576"/>
    </source>
</evidence>
<reference evidence="1 2" key="1">
    <citation type="submission" date="2021-04" db="EMBL/GenBank/DDBJ databases">
        <authorList>
            <person name="Bliznina A."/>
        </authorList>
    </citation>
    <scope>NUCLEOTIDE SEQUENCE [LARGE SCALE GENOMIC DNA]</scope>
</reference>
<keyword evidence="2" id="KW-1185">Reference proteome</keyword>
<protein>
    <submittedName>
        <fullName evidence="1">Oidioi.mRNA.OKI2018_I69.XSR.g14151.t1.cds</fullName>
    </submittedName>
</protein>
<dbReference type="EMBL" id="OU015569">
    <property type="protein sequence ID" value="CAG5095357.1"/>
    <property type="molecule type" value="Genomic_DNA"/>
</dbReference>
<sequence length="291" mass="33993">MEVANIATPSPSESTEPEQEPTVIIFGYELNPLSPELKERYHVAGRVPRRKSMNLEDARAYEVLPVDLKIKQLIQYLLVEDLRSGNQPIEWSFTDPSDKFCWVTSIQSHEVFPYFLYKAAWDEDFEAIQWGEHNQGETILVNFELLFMFAQGHGEFACYRPTNYEDNFVAGQANRLEHNLVHIYGFNGIGCENLEEDRMLNEQSHVLDGFFDKLDGICHKYGLNSAGQWHEFHHSDFFQSDNPKIEDRHRPKRKNSKFFKICQTLKIDYRVRKNGFEKNAQDGVPKPNRKK</sequence>
<gene>
    <name evidence="1" type="ORF">OKIOD_LOCUS5709</name>
</gene>
<evidence type="ECO:0000313" key="1">
    <source>
        <dbReference type="EMBL" id="CAG5095357.1"/>
    </source>
</evidence>
<dbReference type="Proteomes" id="UP001158576">
    <property type="component" value="Chromosome XSR"/>
</dbReference>
<organism evidence="1 2">
    <name type="scientific">Oikopleura dioica</name>
    <name type="common">Tunicate</name>
    <dbReference type="NCBI Taxonomy" id="34765"/>
    <lineage>
        <taxon>Eukaryota</taxon>
        <taxon>Metazoa</taxon>
        <taxon>Chordata</taxon>
        <taxon>Tunicata</taxon>
        <taxon>Appendicularia</taxon>
        <taxon>Copelata</taxon>
        <taxon>Oikopleuridae</taxon>
        <taxon>Oikopleura</taxon>
    </lineage>
</organism>
<name>A0ABN7S8X9_OIKDI</name>
<proteinExistence type="predicted"/>